<comment type="caution">
    <text evidence="5">The sequence shown here is derived from an EMBL/GenBank/DDBJ whole genome shotgun (WGS) entry which is preliminary data.</text>
</comment>
<dbReference type="InterPro" id="IPR020568">
    <property type="entry name" value="Ribosomal_Su5_D2-typ_SF"/>
</dbReference>
<dbReference type="Pfam" id="PF01078">
    <property type="entry name" value="Mg_chelatase"/>
    <property type="match status" value="1"/>
</dbReference>
<proteinExistence type="inferred from homology"/>
<dbReference type="PANTHER" id="PTHR32039:SF7">
    <property type="entry name" value="COMPETENCE PROTEIN COMM"/>
    <property type="match status" value="1"/>
</dbReference>
<dbReference type="InterPro" id="IPR027417">
    <property type="entry name" value="P-loop_NTPase"/>
</dbReference>
<dbReference type="Pfam" id="PF13335">
    <property type="entry name" value="Mg_chelatase_C"/>
    <property type="match status" value="1"/>
</dbReference>
<sequence>MTNILSEKTATIQSYSFIGLECVAVEIEVDVSPGLPSFIIVGLPDAAVSEARDRVRAAIKNSGYSFPAMRVTVNLAPAQIPKAGSLYDLPIAIGILLASRAIKAKRELPRMIGELALSGRIRPVRGALPVAAAASRNRQAIIVPCDNLPELKLLEKVHLLPASSLQQVIGFILGQTELNMPELEQVAELVQNPAVDFSDIVGQSLAKYACMVAAAGHHNLLMSGPPGVGKSLLAKALVGILPPPSQTEQLESTMIHSVVGRSQALLQVRRPYRAPHHSASPASILGGSRQLLPGEVSLAHTGVLFFDELPEYRRDVIEALRQPLEDGTITITRAVGSVTYPAQCLFVAAANPCPCGFYGYDLPDRNRQCTCAFVDVQRYNRKLSGPLLDRIDLKIKLPFIRPHELTVSKSAPESSESIRRQVTLARRVQQERQGKANGLLTPKELKKLIALDTPAEQLMKLALDKYGLSMRGYAKTLRLARTIADLGGSDDVIQSHIAEALQLSGALTANDLNSGSVG</sequence>
<keyword evidence="2" id="KW-0547">Nucleotide-binding</keyword>
<dbReference type="Pfam" id="PF13541">
    <property type="entry name" value="ChlI"/>
    <property type="match status" value="1"/>
</dbReference>
<dbReference type="InterPro" id="IPR025158">
    <property type="entry name" value="Mg_chelat-rel_C"/>
</dbReference>
<dbReference type="AlphaFoldDB" id="A0A2M7H257"/>
<dbReference type="SUPFAM" id="SSF52540">
    <property type="entry name" value="P-loop containing nucleoside triphosphate hydrolases"/>
    <property type="match status" value="1"/>
</dbReference>
<dbReference type="PRINTS" id="PR01657">
    <property type="entry name" value="MCMFAMILY"/>
</dbReference>
<evidence type="ECO:0000256" key="3">
    <source>
        <dbReference type="ARBA" id="ARBA00022840"/>
    </source>
</evidence>
<dbReference type="Gene3D" id="3.30.230.10">
    <property type="match status" value="1"/>
</dbReference>
<name>A0A2M7H257_9BACT</name>
<gene>
    <name evidence="5" type="ORF">COW24_06115</name>
</gene>
<dbReference type="GO" id="GO:0003677">
    <property type="term" value="F:DNA binding"/>
    <property type="evidence" value="ECO:0007669"/>
    <property type="project" value="InterPro"/>
</dbReference>
<accession>A0A2M7H257</accession>
<dbReference type="InterPro" id="IPR001208">
    <property type="entry name" value="MCM_dom"/>
</dbReference>
<organism evidence="5 6">
    <name type="scientific">Candidatus Kerfeldbacteria bacterium CG15_BIG_FIL_POST_REV_8_21_14_020_45_12</name>
    <dbReference type="NCBI Taxonomy" id="2014247"/>
    <lineage>
        <taxon>Bacteria</taxon>
        <taxon>Candidatus Kerfeldiibacteriota</taxon>
    </lineage>
</organism>
<evidence type="ECO:0000256" key="1">
    <source>
        <dbReference type="ARBA" id="ARBA00006354"/>
    </source>
</evidence>
<dbReference type="InterPro" id="IPR045006">
    <property type="entry name" value="CHLI-like"/>
</dbReference>
<evidence type="ECO:0000313" key="6">
    <source>
        <dbReference type="Proteomes" id="UP000230292"/>
    </source>
</evidence>
<protein>
    <recommendedName>
        <fullName evidence="4">MCM C-terminal AAA(+) ATPase domain-containing protein</fullName>
    </recommendedName>
</protein>
<reference evidence="5 6" key="1">
    <citation type="submission" date="2017-09" db="EMBL/GenBank/DDBJ databases">
        <title>Depth-based differentiation of microbial function through sediment-hosted aquifers and enrichment of novel symbionts in the deep terrestrial subsurface.</title>
        <authorList>
            <person name="Probst A.J."/>
            <person name="Ladd B."/>
            <person name="Jarett J.K."/>
            <person name="Geller-Mcgrath D.E."/>
            <person name="Sieber C.M."/>
            <person name="Emerson J.B."/>
            <person name="Anantharaman K."/>
            <person name="Thomas B.C."/>
            <person name="Malmstrom R."/>
            <person name="Stieglmeier M."/>
            <person name="Klingl A."/>
            <person name="Woyke T."/>
            <person name="Ryan C.M."/>
            <person name="Banfield J.F."/>
        </authorList>
    </citation>
    <scope>NUCLEOTIDE SEQUENCE [LARGE SCALE GENOMIC DNA]</scope>
    <source>
        <strain evidence="5">CG15_BIG_FIL_POST_REV_8_21_14_020_45_12</strain>
    </source>
</reference>
<comment type="similarity">
    <text evidence="1">Belongs to the Mg-chelatase subunits D/I family. ComM subfamily.</text>
</comment>
<dbReference type="InterPro" id="IPR000523">
    <property type="entry name" value="Mg_chelatse_chII-like_cat_dom"/>
</dbReference>
<dbReference type="PANTHER" id="PTHR32039">
    <property type="entry name" value="MAGNESIUM-CHELATASE SUBUNIT CHLI"/>
    <property type="match status" value="1"/>
</dbReference>
<dbReference type="Gene3D" id="3.40.50.300">
    <property type="entry name" value="P-loop containing nucleotide triphosphate hydrolases"/>
    <property type="match status" value="1"/>
</dbReference>
<dbReference type="PROSITE" id="PS50051">
    <property type="entry name" value="MCM_2"/>
    <property type="match status" value="1"/>
</dbReference>
<evidence type="ECO:0000256" key="2">
    <source>
        <dbReference type="ARBA" id="ARBA00022741"/>
    </source>
</evidence>
<dbReference type="InterPro" id="IPR014721">
    <property type="entry name" value="Ribsml_uS5_D2-typ_fold_subgr"/>
</dbReference>
<dbReference type="SMART" id="SM00382">
    <property type="entry name" value="AAA"/>
    <property type="match status" value="1"/>
</dbReference>
<keyword evidence="3" id="KW-0067">ATP-binding</keyword>
<dbReference type="InterPro" id="IPR004482">
    <property type="entry name" value="Mg_chelat-rel"/>
</dbReference>
<dbReference type="Proteomes" id="UP000230292">
    <property type="component" value="Unassembled WGS sequence"/>
</dbReference>
<dbReference type="EMBL" id="PFGC01000063">
    <property type="protein sequence ID" value="PIW36313.1"/>
    <property type="molecule type" value="Genomic_DNA"/>
</dbReference>
<dbReference type="SUPFAM" id="SSF54211">
    <property type="entry name" value="Ribosomal protein S5 domain 2-like"/>
    <property type="match status" value="1"/>
</dbReference>
<feature type="domain" description="MCM C-terminal AAA(+) ATPase" evidence="4">
    <location>
        <begin position="287"/>
        <end position="393"/>
    </location>
</feature>
<evidence type="ECO:0000259" key="4">
    <source>
        <dbReference type="PROSITE" id="PS50051"/>
    </source>
</evidence>
<dbReference type="InterPro" id="IPR003593">
    <property type="entry name" value="AAA+_ATPase"/>
</dbReference>
<dbReference type="GO" id="GO:0005524">
    <property type="term" value="F:ATP binding"/>
    <property type="evidence" value="ECO:0007669"/>
    <property type="project" value="UniProtKB-KW"/>
</dbReference>
<evidence type="ECO:0000313" key="5">
    <source>
        <dbReference type="EMBL" id="PIW36313.1"/>
    </source>
</evidence>
<dbReference type="NCBIfam" id="TIGR00368">
    <property type="entry name" value="YifB family Mg chelatase-like AAA ATPase"/>
    <property type="match status" value="1"/>
</dbReference>